<dbReference type="EMBL" id="MU005605">
    <property type="protein sequence ID" value="KAF2679257.1"/>
    <property type="molecule type" value="Genomic_DNA"/>
</dbReference>
<feature type="transmembrane region" description="Helical" evidence="8">
    <location>
        <begin position="634"/>
        <end position="655"/>
    </location>
</feature>
<dbReference type="GO" id="GO:0022857">
    <property type="term" value="F:transmembrane transporter activity"/>
    <property type="evidence" value="ECO:0007669"/>
    <property type="project" value="InterPro"/>
</dbReference>
<evidence type="ECO:0000256" key="6">
    <source>
        <dbReference type="ARBA" id="ARBA00023136"/>
    </source>
</evidence>
<feature type="domain" description="Major facilitator superfamily (MFS) profile" evidence="9">
    <location>
        <begin position="91"/>
        <end position="659"/>
    </location>
</feature>
<gene>
    <name evidence="10" type="ORF">K458DRAFT_314865</name>
</gene>
<dbReference type="InterPro" id="IPR005829">
    <property type="entry name" value="Sugar_transporter_CS"/>
</dbReference>
<dbReference type="InterPro" id="IPR050814">
    <property type="entry name" value="Myo-inositol_Transporter"/>
</dbReference>
<feature type="transmembrane region" description="Helical" evidence="8">
    <location>
        <begin position="565"/>
        <end position="583"/>
    </location>
</feature>
<protein>
    <submittedName>
        <fullName evidence="10">MFS general substrate transporter</fullName>
    </submittedName>
</protein>
<keyword evidence="4 8" id="KW-0812">Transmembrane</keyword>
<dbReference type="PROSITE" id="PS50850">
    <property type="entry name" value="MFS"/>
    <property type="match status" value="1"/>
</dbReference>
<evidence type="ECO:0000256" key="3">
    <source>
        <dbReference type="ARBA" id="ARBA00022448"/>
    </source>
</evidence>
<evidence type="ECO:0000259" key="9">
    <source>
        <dbReference type="PROSITE" id="PS50850"/>
    </source>
</evidence>
<comment type="subcellular location">
    <subcellularLocation>
        <location evidence="1">Membrane</location>
        <topology evidence="1">Multi-pass membrane protein</topology>
    </subcellularLocation>
</comment>
<dbReference type="Pfam" id="PF00083">
    <property type="entry name" value="Sugar_tr"/>
    <property type="match status" value="2"/>
</dbReference>
<dbReference type="InterPro" id="IPR020846">
    <property type="entry name" value="MFS_dom"/>
</dbReference>
<feature type="transmembrane region" description="Helical" evidence="8">
    <location>
        <begin position="236"/>
        <end position="257"/>
    </location>
</feature>
<evidence type="ECO:0000256" key="7">
    <source>
        <dbReference type="SAM" id="MobiDB-lite"/>
    </source>
</evidence>
<dbReference type="PRINTS" id="PR00171">
    <property type="entry name" value="SUGRTRNSPORT"/>
</dbReference>
<feature type="compositionally biased region" description="Polar residues" evidence="7">
    <location>
        <begin position="354"/>
        <end position="363"/>
    </location>
</feature>
<dbReference type="OrthoDB" id="6339427at2759"/>
<dbReference type="InterPro" id="IPR005828">
    <property type="entry name" value="MFS_sugar_transport-like"/>
</dbReference>
<name>A0A6G1ILZ3_9PLEO</name>
<comment type="similarity">
    <text evidence="2">Belongs to the major facilitator superfamily. Sugar transporter (TC 2.A.1.1) family.</text>
</comment>
<evidence type="ECO:0000313" key="11">
    <source>
        <dbReference type="Proteomes" id="UP000799291"/>
    </source>
</evidence>
<feature type="transmembrane region" description="Helical" evidence="8">
    <location>
        <begin position="507"/>
        <end position="530"/>
    </location>
</feature>
<dbReference type="Proteomes" id="UP000799291">
    <property type="component" value="Unassembled WGS sequence"/>
</dbReference>
<feature type="transmembrane region" description="Helical" evidence="8">
    <location>
        <begin position="537"/>
        <end position="559"/>
    </location>
</feature>
<proteinExistence type="inferred from homology"/>
<keyword evidence="11" id="KW-1185">Reference proteome</keyword>
<keyword evidence="3" id="KW-0813">Transport</keyword>
<dbReference type="GO" id="GO:0016020">
    <property type="term" value="C:membrane"/>
    <property type="evidence" value="ECO:0007669"/>
    <property type="project" value="UniProtKB-SubCell"/>
</dbReference>
<dbReference type="InterPro" id="IPR003663">
    <property type="entry name" value="Sugar/inositol_transpt"/>
</dbReference>
<feature type="region of interest" description="Disordered" evidence="7">
    <location>
        <begin position="354"/>
        <end position="428"/>
    </location>
</feature>
<evidence type="ECO:0000313" key="10">
    <source>
        <dbReference type="EMBL" id="KAF2679257.1"/>
    </source>
</evidence>
<feature type="transmembrane region" description="Helical" evidence="8">
    <location>
        <begin position="468"/>
        <end position="495"/>
    </location>
</feature>
<dbReference type="AlphaFoldDB" id="A0A6G1ILZ3"/>
<feature type="transmembrane region" description="Helical" evidence="8">
    <location>
        <begin position="263"/>
        <end position="283"/>
    </location>
</feature>
<dbReference type="InterPro" id="IPR036259">
    <property type="entry name" value="MFS_trans_sf"/>
</dbReference>
<feature type="non-terminal residue" evidence="10">
    <location>
        <position position="1"/>
    </location>
</feature>
<dbReference type="GO" id="GO:0015798">
    <property type="term" value="P:myo-inositol transport"/>
    <property type="evidence" value="ECO:0007669"/>
    <property type="project" value="UniProtKB-ARBA"/>
</dbReference>
<dbReference type="PANTHER" id="PTHR48020">
    <property type="entry name" value="PROTON MYO-INOSITOL COTRANSPORTER"/>
    <property type="match status" value="1"/>
</dbReference>
<evidence type="ECO:0000256" key="5">
    <source>
        <dbReference type="ARBA" id="ARBA00022989"/>
    </source>
</evidence>
<dbReference type="Gene3D" id="1.20.1250.20">
    <property type="entry name" value="MFS general substrate transporter like domains"/>
    <property type="match status" value="2"/>
</dbReference>
<dbReference type="PANTHER" id="PTHR48020:SF40">
    <property type="entry name" value="MAJOR FACILITATOR SUPERFAMILY (MFS) PROFILE DOMAIN-CONTAINING PROTEIN"/>
    <property type="match status" value="1"/>
</dbReference>
<keyword evidence="6 8" id="KW-0472">Membrane</keyword>
<organism evidence="10 11">
    <name type="scientific">Lentithecium fluviatile CBS 122367</name>
    <dbReference type="NCBI Taxonomy" id="1168545"/>
    <lineage>
        <taxon>Eukaryota</taxon>
        <taxon>Fungi</taxon>
        <taxon>Dikarya</taxon>
        <taxon>Ascomycota</taxon>
        <taxon>Pezizomycotina</taxon>
        <taxon>Dothideomycetes</taxon>
        <taxon>Pleosporomycetidae</taxon>
        <taxon>Pleosporales</taxon>
        <taxon>Massarineae</taxon>
        <taxon>Lentitheciaceae</taxon>
        <taxon>Lentithecium</taxon>
    </lineage>
</organism>
<evidence type="ECO:0000256" key="4">
    <source>
        <dbReference type="ARBA" id="ARBA00022692"/>
    </source>
</evidence>
<dbReference type="GO" id="GO:0015791">
    <property type="term" value="P:polyol transmembrane transport"/>
    <property type="evidence" value="ECO:0007669"/>
    <property type="project" value="UniProtKB-ARBA"/>
</dbReference>
<keyword evidence="5 8" id="KW-1133">Transmembrane helix</keyword>
<dbReference type="SUPFAM" id="SSF103473">
    <property type="entry name" value="MFS general substrate transporter"/>
    <property type="match status" value="1"/>
</dbReference>
<sequence>IDNPLLTFDDTIVRPGTNNTELEEYVQQFARLSDLEDRSELMLFGARLARDKHEAMSRYHAELTAPERALIRHEADKDAGFWKQSKFFRATIITASLAGMIQGWTQSANNGTIVGMPQDLHLCIKDDECAGNTADLWTFGMLNAIPLISAAVFGTTLADPLQENYLGRRGSVMVSCCITIASTIGASATHTVAQLAVCRAINGIGLGAKASIVPIYSAELSPEHIRAGAILANWQLADAAGIFLGFMANLIIVSSVHNVSSSWRILTNTVLIPTVPLLVLIYLMPESPRYLMKHGKYRKALEAFTAVQTTPLLASRDFMYAHAQLDFESRLLSGDTNDERGNLAQRIVGSHSNVQLALSGSESETPRRSVSLRGREIETTPNIAHVARPRDSHQRSTSRNKTARERDIELAGIGRRTGRRGSDSSSMDTDLGVRRIVKKENPYFYHIGVTGYFKRLLELWTNMRCRRALLSASVAMISQQMTGINTIAFLGTTVWENSLGTSDNPKVTAIIGLFFGAANYLGGLPAYWLSDKIGRSILLAAGLPNMAWSILVFALLFQIPEGSAVRVPLVSIFAIIFTLFYAPTAGTSPFSISAEVFPLVSREVGMAVSVAINLMGAGILVLVFPMLMHRIGTTGSLSIFAGLNIVAFFLVYLFVPETRRRTLEELQFTFDLRTRWHVEYRAIYIRKHFTKNWWKYVTRQKVRPPIPFYRWARITHAEEDNES</sequence>
<feature type="transmembrane region" description="Helical" evidence="8">
    <location>
        <begin position="604"/>
        <end position="628"/>
    </location>
</feature>
<reference evidence="10" key="1">
    <citation type="journal article" date="2020" name="Stud. Mycol.">
        <title>101 Dothideomycetes genomes: a test case for predicting lifestyles and emergence of pathogens.</title>
        <authorList>
            <person name="Haridas S."/>
            <person name="Albert R."/>
            <person name="Binder M."/>
            <person name="Bloem J."/>
            <person name="Labutti K."/>
            <person name="Salamov A."/>
            <person name="Andreopoulos B."/>
            <person name="Baker S."/>
            <person name="Barry K."/>
            <person name="Bills G."/>
            <person name="Bluhm B."/>
            <person name="Cannon C."/>
            <person name="Castanera R."/>
            <person name="Culley D."/>
            <person name="Daum C."/>
            <person name="Ezra D."/>
            <person name="Gonzalez J."/>
            <person name="Henrissat B."/>
            <person name="Kuo A."/>
            <person name="Liang C."/>
            <person name="Lipzen A."/>
            <person name="Lutzoni F."/>
            <person name="Magnuson J."/>
            <person name="Mondo S."/>
            <person name="Nolan M."/>
            <person name="Ohm R."/>
            <person name="Pangilinan J."/>
            <person name="Park H.-J."/>
            <person name="Ramirez L."/>
            <person name="Alfaro M."/>
            <person name="Sun H."/>
            <person name="Tritt A."/>
            <person name="Yoshinaga Y."/>
            <person name="Zwiers L.-H."/>
            <person name="Turgeon B."/>
            <person name="Goodwin S."/>
            <person name="Spatafora J."/>
            <person name="Crous P."/>
            <person name="Grigoriev I."/>
        </authorList>
    </citation>
    <scope>NUCLEOTIDE SEQUENCE</scope>
    <source>
        <strain evidence="10">CBS 122367</strain>
    </source>
</reference>
<dbReference type="PROSITE" id="PS00217">
    <property type="entry name" value="SUGAR_TRANSPORT_2"/>
    <property type="match status" value="1"/>
</dbReference>
<evidence type="ECO:0000256" key="2">
    <source>
        <dbReference type="ARBA" id="ARBA00010992"/>
    </source>
</evidence>
<evidence type="ECO:0000256" key="8">
    <source>
        <dbReference type="SAM" id="Phobius"/>
    </source>
</evidence>
<accession>A0A6G1ILZ3</accession>
<evidence type="ECO:0000256" key="1">
    <source>
        <dbReference type="ARBA" id="ARBA00004141"/>
    </source>
</evidence>